<dbReference type="PROSITE" id="PS00383">
    <property type="entry name" value="TYR_PHOSPHATASE_1"/>
    <property type="match status" value="1"/>
</dbReference>
<dbReference type="GO" id="GO:0007096">
    <property type="term" value="P:regulation of exit from mitosis"/>
    <property type="evidence" value="ECO:0007669"/>
    <property type="project" value="UniProtKB-ARBA"/>
</dbReference>
<comment type="similarity">
    <text evidence="3">Belongs to the protein-tyrosine phosphatase family. Non-receptor class CDC14 subfamily.</text>
</comment>
<dbReference type="GO" id="GO:0031981">
    <property type="term" value="C:nuclear lumen"/>
    <property type="evidence" value="ECO:0007669"/>
    <property type="project" value="UniProtKB-ARBA"/>
</dbReference>
<dbReference type="Pfam" id="PF14671">
    <property type="entry name" value="DSPn"/>
    <property type="match status" value="1"/>
</dbReference>
<dbReference type="GO" id="GO:0032954">
    <property type="term" value="P:regulation of cytokinetic process"/>
    <property type="evidence" value="ECO:0007669"/>
    <property type="project" value="UniProtKB-ARBA"/>
</dbReference>
<evidence type="ECO:0000256" key="2">
    <source>
        <dbReference type="ARBA" id="ARBA00004496"/>
    </source>
</evidence>
<keyword evidence="11" id="KW-0539">Nucleus</keyword>
<dbReference type="InterPro" id="IPR029021">
    <property type="entry name" value="Prot-tyrosine_phosphatase-like"/>
</dbReference>
<keyword evidence="18" id="KW-1185">Reference proteome</keyword>
<feature type="region of interest" description="Disordered" evidence="14">
    <location>
        <begin position="397"/>
        <end position="423"/>
    </location>
</feature>
<name>A0A9W6UEY2_9STRA</name>
<evidence type="ECO:0000256" key="12">
    <source>
        <dbReference type="ARBA" id="ARBA00023254"/>
    </source>
</evidence>
<evidence type="ECO:0000256" key="7">
    <source>
        <dbReference type="ARBA" id="ARBA00022618"/>
    </source>
</evidence>
<evidence type="ECO:0000256" key="6">
    <source>
        <dbReference type="ARBA" id="ARBA00022553"/>
    </source>
</evidence>
<dbReference type="PANTHER" id="PTHR23339">
    <property type="entry name" value="TYROSINE SPECIFIC PROTEIN PHOSPHATASE AND DUAL SPECIFICITY PROTEIN PHOSPHATASE"/>
    <property type="match status" value="1"/>
</dbReference>
<evidence type="ECO:0000259" key="16">
    <source>
        <dbReference type="PROSITE" id="PS50056"/>
    </source>
</evidence>
<dbReference type="InterPro" id="IPR050561">
    <property type="entry name" value="PTP"/>
</dbReference>
<dbReference type="GO" id="GO:0000278">
    <property type="term" value="P:mitotic cell cycle"/>
    <property type="evidence" value="ECO:0007669"/>
    <property type="project" value="UniProtKB-ARBA"/>
</dbReference>
<comment type="caution">
    <text evidence="17">The sequence shown here is derived from an EMBL/GenBank/DDBJ whole genome shotgun (WGS) entry which is preliminary data.</text>
</comment>
<dbReference type="CDD" id="cd14499">
    <property type="entry name" value="CDC14_C"/>
    <property type="match status" value="1"/>
</dbReference>
<dbReference type="Gene3D" id="3.90.190.10">
    <property type="entry name" value="Protein tyrosine phosphatase superfamily"/>
    <property type="match status" value="2"/>
</dbReference>
<dbReference type="Proteomes" id="UP001165083">
    <property type="component" value="Unassembled WGS sequence"/>
</dbReference>
<dbReference type="SUPFAM" id="SSF52799">
    <property type="entry name" value="(Phosphotyrosine protein) phosphatases II"/>
    <property type="match status" value="2"/>
</dbReference>
<keyword evidence="9" id="KW-0378">Hydrolase</keyword>
<evidence type="ECO:0000313" key="18">
    <source>
        <dbReference type="Proteomes" id="UP001165083"/>
    </source>
</evidence>
<proteinExistence type="inferred from homology"/>
<dbReference type="PROSITE" id="PS50054">
    <property type="entry name" value="TYR_PHOSPHATASE_DUAL"/>
    <property type="match status" value="1"/>
</dbReference>
<keyword evidence="6" id="KW-0597">Phosphoprotein</keyword>
<dbReference type="InterPro" id="IPR044506">
    <property type="entry name" value="CDC14_C"/>
</dbReference>
<dbReference type="InterPro" id="IPR029260">
    <property type="entry name" value="DSPn"/>
</dbReference>
<keyword evidence="7" id="KW-0132">Cell division</keyword>
<dbReference type="FunFam" id="3.90.190.10:FF:000038">
    <property type="entry name" value="Tyrosine-protein phosphatase CDC14"/>
    <property type="match status" value="1"/>
</dbReference>
<evidence type="ECO:0000256" key="4">
    <source>
        <dbReference type="ARBA" id="ARBA00013064"/>
    </source>
</evidence>
<dbReference type="GO" id="GO:0004725">
    <property type="term" value="F:protein tyrosine phosphatase activity"/>
    <property type="evidence" value="ECO:0007669"/>
    <property type="project" value="UniProtKB-EC"/>
</dbReference>
<keyword evidence="12" id="KW-0469">Meiosis</keyword>
<evidence type="ECO:0000256" key="14">
    <source>
        <dbReference type="SAM" id="MobiDB-lite"/>
    </source>
</evidence>
<dbReference type="GO" id="GO:0005856">
    <property type="term" value="C:cytoskeleton"/>
    <property type="evidence" value="ECO:0007669"/>
    <property type="project" value="UniProtKB-ARBA"/>
</dbReference>
<evidence type="ECO:0000313" key="17">
    <source>
        <dbReference type="EMBL" id="GMF31114.1"/>
    </source>
</evidence>
<sequence>MPKLQHVCDSDTMPDLMMTNAASTTAKGARDLTTQLQDRVELLPGKLEFALLPANLSVESTTEITRTQVDDHGEEFVCMDGDLLYARFFADFGPLHLSRTVRFCRELESRLNSNAASDASPTTRSGKPVVLYCSDHPHKRANAMTLLAIFLVLVKDFTPELAVTRVLNDGKLQPPFGFRDASCGVCTFFITLLECARAIHKAIKTSLWRYDKFSPDEYDHLDRLENGDINWIVPGKLIAFSGPQQERVVLDPESGAATLLARDYAALFRTMGVTCVIRFNEATTYDRKAFIHAGLRHIDMPFPDGSNPSDDILFKFIRTGAVAVHCKAGLGRTGTAIATFLIKNYRFSAPEAIAWCRICRPGCIVGPQQHFLAVKEPELHALPSIFGVQPVTKLSSSAQNQSKKSVMHNKPPRHQARTRVSSR</sequence>
<feature type="compositionally biased region" description="Basic residues" evidence="14">
    <location>
        <begin position="405"/>
        <end position="423"/>
    </location>
</feature>
<dbReference type="EC" id="3.1.3.48" evidence="4"/>
<comment type="subcellular location">
    <subcellularLocation>
        <location evidence="2">Cytoplasm</location>
    </subcellularLocation>
    <subcellularLocation>
        <location evidence="1">Nucleus</location>
    </subcellularLocation>
</comment>
<evidence type="ECO:0000256" key="5">
    <source>
        <dbReference type="ARBA" id="ARBA00022490"/>
    </source>
</evidence>
<keyword evidence="10" id="KW-0904">Protein phosphatase</keyword>
<dbReference type="GO" id="GO:0051321">
    <property type="term" value="P:meiotic cell cycle"/>
    <property type="evidence" value="ECO:0007669"/>
    <property type="project" value="UniProtKB-KW"/>
</dbReference>
<dbReference type="EMBL" id="BSXW01000882">
    <property type="protein sequence ID" value="GMF31114.1"/>
    <property type="molecule type" value="Genomic_DNA"/>
</dbReference>
<dbReference type="Pfam" id="PF22785">
    <property type="entry name" value="Tc-R-P"/>
    <property type="match status" value="1"/>
</dbReference>
<protein>
    <recommendedName>
        <fullName evidence="4">protein-tyrosine-phosphatase</fullName>
        <ecNumber evidence="4">3.1.3.48</ecNumber>
    </recommendedName>
</protein>
<dbReference type="InterPro" id="IPR016130">
    <property type="entry name" value="Tyr_Pase_AS"/>
</dbReference>
<evidence type="ECO:0000256" key="13">
    <source>
        <dbReference type="ARBA" id="ARBA00023306"/>
    </source>
</evidence>
<keyword evidence="5" id="KW-0963">Cytoplasm</keyword>
<evidence type="ECO:0000256" key="11">
    <source>
        <dbReference type="ARBA" id="ARBA00023242"/>
    </source>
</evidence>
<dbReference type="PROSITE" id="PS50056">
    <property type="entry name" value="TYR_PHOSPHATASE_2"/>
    <property type="match status" value="1"/>
</dbReference>
<reference evidence="17" key="1">
    <citation type="submission" date="2023-04" db="EMBL/GenBank/DDBJ databases">
        <title>Phytophthora lilii NBRC 32176.</title>
        <authorList>
            <person name="Ichikawa N."/>
            <person name="Sato H."/>
            <person name="Tonouchi N."/>
        </authorList>
    </citation>
    <scope>NUCLEOTIDE SEQUENCE</scope>
    <source>
        <strain evidence="17">NBRC 32176</strain>
    </source>
</reference>
<dbReference type="OrthoDB" id="266663at2759"/>
<evidence type="ECO:0000256" key="9">
    <source>
        <dbReference type="ARBA" id="ARBA00022801"/>
    </source>
</evidence>
<dbReference type="GO" id="GO:0005737">
    <property type="term" value="C:cytoplasm"/>
    <property type="evidence" value="ECO:0007669"/>
    <property type="project" value="UniProtKB-SubCell"/>
</dbReference>
<feature type="domain" description="Tyrosine specific protein phosphatases" evidence="16">
    <location>
        <begin position="322"/>
        <end position="371"/>
    </location>
</feature>
<evidence type="ECO:0000259" key="15">
    <source>
        <dbReference type="PROSITE" id="PS50054"/>
    </source>
</evidence>
<dbReference type="GO" id="GO:0051301">
    <property type="term" value="P:cell division"/>
    <property type="evidence" value="ECO:0007669"/>
    <property type="project" value="UniProtKB-KW"/>
</dbReference>
<organism evidence="17 18">
    <name type="scientific">Phytophthora lilii</name>
    <dbReference type="NCBI Taxonomy" id="2077276"/>
    <lineage>
        <taxon>Eukaryota</taxon>
        <taxon>Sar</taxon>
        <taxon>Stramenopiles</taxon>
        <taxon>Oomycota</taxon>
        <taxon>Peronosporomycetes</taxon>
        <taxon>Peronosporales</taxon>
        <taxon>Peronosporaceae</taxon>
        <taxon>Phytophthora</taxon>
    </lineage>
</organism>
<feature type="domain" description="Tyrosine-protein phosphatase" evidence="15">
    <location>
        <begin position="228"/>
        <end position="384"/>
    </location>
</feature>
<dbReference type="AlphaFoldDB" id="A0A9W6UEY2"/>
<evidence type="ECO:0000256" key="8">
    <source>
        <dbReference type="ARBA" id="ARBA00022776"/>
    </source>
</evidence>
<accession>A0A9W6UEY2</accession>
<evidence type="ECO:0000256" key="1">
    <source>
        <dbReference type="ARBA" id="ARBA00004123"/>
    </source>
</evidence>
<dbReference type="InterPro" id="IPR000387">
    <property type="entry name" value="Tyr_Pase_dom"/>
</dbReference>
<evidence type="ECO:0000256" key="3">
    <source>
        <dbReference type="ARBA" id="ARBA00007315"/>
    </source>
</evidence>
<gene>
    <name evidence="17" type="ORF">Plil01_001330900</name>
</gene>
<keyword evidence="13" id="KW-0131">Cell cycle</keyword>
<dbReference type="InterPro" id="IPR020422">
    <property type="entry name" value="TYR_PHOSPHATASE_DUAL_dom"/>
</dbReference>
<evidence type="ECO:0000256" key="10">
    <source>
        <dbReference type="ARBA" id="ARBA00022912"/>
    </source>
</evidence>
<dbReference type="GO" id="GO:0033554">
    <property type="term" value="P:cellular response to stress"/>
    <property type="evidence" value="ECO:0007669"/>
    <property type="project" value="UniProtKB-ARBA"/>
</dbReference>
<keyword evidence="8" id="KW-0498">Mitosis</keyword>
<dbReference type="CDD" id="cd17657">
    <property type="entry name" value="CDC14_N"/>
    <property type="match status" value="1"/>
</dbReference>